<dbReference type="Pfam" id="PF18943">
    <property type="entry name" value="DUF5690"/>
    <property type="match status" value="1"/>
</dbReference>
<feature type="transmembrane region" description="Helical" evidence="1">
    <location>
        <begin position="319"/>
        <end position="337"/>
    </location>
</feature>
<feature type="transmembrane region" description="Helical" evidence="1">
    <location>
        <begin position="395"/>
        <end position="413"/>
    </location>
</feature>
<sequence>MRVADRLQRAHSVFFCLFAGAASFSAYFAMYAYRKPFAAATFEHVAGWHFILDYKIALIIAQVVGYALSKIIGVKLISEMGQAHRGAAIIGLIALSWFALVLFAILPAPWNVAAMFLNGLPLGLIWGLVYSYVEGRRTSEMLGAILCSSFILSSGVVKSVGSWLLGLGVTDYWMPAAAGALFFPLLLIAVVGLSMLPPPDDTDRAERTPRAPMNRIQRAAFLRNHAPAIVPLVIAYVLLTAFRDFRDNFAAEIWQALGYHNIATMFTASEVPVALFSLVTLGALMGVRDNRRALLFVHGVIIVGALLIGGSTLAYQCGWLGPAGWMVLAGAGLYMAYTPFNAMLFDRIIAVTREVGTAGFLIYLADSCGYAGTVGLLLIKNFSAIQFDWLRFFEATAYCTALFSTIGVALSALHFTRPRRVIRAVALA</sequence>
<dbReference type="EMBL" id="CP061038">
    <property type="protein sequence ID" value="QNQ10360.1"/>
    <property type="molecule type" value="Genomic_DNA"/>
</dbReference>
<dbReference type="SUPFAM" id="SSF103473">
    <property type="entry name" value="MFS general substrate transporter"/>
    <property type="match status" value="1"/>
</dbReference>
<keyword evidence="3" id="KW-1185">Reference proteome</keyword>
<feature type="transmembrane region" description="Helical" evidence="1">
    <location>
        <begin position="45"/>
        <end position="68"/>
    </location>
</feature>
<gene>
    <name evidence="2" type="ORF">H3Z74_03745</name>
</gene>
<evidence type="ECO:0000313" key="2">
    <source>
        <dbReference type="EMBL" id="QNQ10360.1"/>
    </source>
</evidence>
<dbReference type="InterPro" id="IPR036259">
    <property type="entry name" value="MFS_trans_sf"/>
</dbReference>
<organism evidence="2 3">
    <name type="scientific">Sphingomonas alpina</name>
    <dbReference type="NCBI Taxonomy" id="653931"/>
    <lineage>
        <taxon>Bacteria</taxon>
        <taxon>Pseudomonadati</taxon>
        <taxon>Pseudomonadota</taxon>
        <taxon>Alphaproteobacteria</taxon>
        <taxon>Sphingomonadales</taxon>
        <taxon>Sphingomonadaceae</taxon>
        <taxon>Sphingomonas</taxon>
    </lineage>
</organism>
<keyword evidence="1" id="KW-1133">Transmembrane helix</keyword>
<dbReference type="KEGG" id="spap:H3Z74_03745"/>
<feature type="transmembrane region" description="Helical" evidence="1">
    <location>
        <begin position="112"/>
        <end position="133"/>
    </location>
</feature>
<feature type="transmembrane region" description="Helical" evidence="1">
    <location>
        <begin position="262"/>
        <end position="286"/>
    </location>
</feature>
<dbReference type="AlphaFoldDB" id="A0A7H0LL07"/>
<feature type="transmembrane region" description="Helical" evidence="1">
    <location>
        <begin position="12"/>
        <end position="33"/>
    </location>
</feature>
<keyword evidence="1" id="KW-0812">Transmembrane</keyword>
<evidence type="ECO:0008006" key="4">
    <source>
        <dbReference type="Google" id="ProtNLM"/>
    </source>
</evidence>
<accession>A0A7H0LL07</accession>
<protein>
    <recommendedName>
        <fullName evidence="4">MFS transporter</fullName>
    </recommendedName>
</protein>
<proteinExistence type="predicted"/>
<dbReference type="Proteomes" id="UP000516148">
    <property type="component" value="Chromosome"/>
</dbReference>
<evidence type="ECO:0000313" key="3">
    <source>
        <dbReference type="Proteomes" id="UP000516148"/>
    </source>
</evidence>
<reference evidence="2 3" key="1">
    <citation type="submission" date="2020-09" db="EMBL/GenBank/DDBJ databases">
        <title>Sphingomonas sp., a new species isolated from pork steak.</title>
        <authorList>
            <person name="Heidler von Heilborn D."/>
        </authorList>
    </citation>
    <scope>NUCLEOTIDE SEQUENCE [LARGE SCALE GENOMIC DNA]</scope>
    <source>
        <strain evidence="3">S8-3T</strain>
    </source>
</reference>
<feature type="transmembrane region" description="Helical" evidence="1">
    <location>
        <begin position="220"/>
        <end position="242"/>
    </location>
</feature>
<feature type="transmembrane region" description="Helical" evidence="1">
    <location>
        <begin position="293"/>
        <end position="313"/>
    </location>
</feature>
<dbReference type="RefSeq" id="WP_187762660.1">
    <property type="nucleotide sequence ID" value="NZ_CP061038.1"/>
</dbReference>
<name>A0A7H0LL07_9SPHN</name>
<keyword evidence="1" id="KW-0472">Membrane</keyword>
<evidence type="ECO:0000256" key="1">
    <source>
        <dbReference type="SAM" id="Phobius"/>
    </source>
</evidence>
<feature type="transmembrane region" description="Helical" evidence="1">
    <location>
        <begin position="88"/>
        <end position="106"/>
    </location>
</feature>
<feature type="transmembrane region" description="Helical" evidence="1">
    <location>
        <begin position="145"/>
        <end position="166"/>
    </location>
</feature>
<feature type="transmembrane region" description="Helical" evidence="1">
    <location>
        <begin position="358"/>
        <end position="379"/>
    </location>
</feature>
<feature type="transmembrane region" description="Helical" evidence="1">
    <location>
        <begin position="172"/>
        <end position="196"/>
    </location>
</feature>
<dbReference type="InterPro" id="IPR043745">
    <property type="entry name" value="DUF5690"/>
</dbReference>